<dbReference type="Proteomes" id="UP001162889">
    <property type="component" value="Unassembled WGS sequence"/>
</dbReference>
<dbReference type="InterPro" id="IPR050879">
    <property type="entry name" value="Acyltransferase_3"/>
</dbReference>
<feature type="transmembrane region" description="Helical" evidence="1">
    <location>
        <begin position="151"/>
        <end position="169"/>
    </location>
</feature>
<evidence type="ECO:0000313" key="3">
    <source>
        <dbReference type="EMBL" id="MBV6320445.1"/>
    </source>
</evidence>
<feature type="transmembrane region" description="Helical" evidence="1">
    <location>
        <begin position="231"/>
        <end position="247"/>
    </location>
</feature>
<feature type="transmembrane region" description="Helical" evidence="1">
    <location>
        <begin position="205"/>
        <end position="225"/>
    </location>
</feature>
<evidence type="ECO:0000259" key="2">
    <source>
        <dbReference type="Pfam" id="PF01757"/>
    </source>
</evidence>
<keyword evidence="6" id="KW-1185">Reference proteome</keyword>
<dbReference type="Pfam" id="PF01757">
    <property type="entry name" value="Acyl_transf_3"/>
    <property type="match status" value="1"/>
</dbReference>
<feature type="domain" description="Acyltransferase 3" evidence="2">
    <location>
        <begin position="5"/>
        <end position="305"/>
    </location>
</feature>
<dbReference type="RefSeq" id="WP_217941112.1">
    <property type="nucleotide sequence ID" value="NZ_JAHTGR010000002.1"/>
</dbReference>
<dbReference type="GO" id="GO:0016747">
    <property type="term" value="F:acyltransferase activity, transferring groups other than amino-acyl groups"/>
    <property type="evidence" value="ECO:0007669"/>
    <property type="project" value="InterPro"/>
</dbReference>
<feature type="transmembrane region" description="Helical" evidence="1">
    <location>
        <begin position="6"/>
        <end position="24"/>
    </location>
</feature>
<keyword evidence="1" id="KW-1133">Transmembrane helix</keyword>
<evidence type="ECO:0000313" key="6">
    <source>
        <dbReference type="Proteomes" id="UP001162889"/>
    </source>
</evidence>
<keyword evidence="1" id="KW-0812">Transmembrane</keyword>
<feature type="transmembrane region" description="Helical" evidence="1">
    <location>
        <begin position="259"/>
        <end position="277"/>
    </location>
</feature>
<accession>A0AA41H5E3</accession>
<feature type="transmembrane region" description="Helical" evidence="1">
    <location>
        <begin position="122"/>
        <end position="144"/>
    </location>
</feature>
<dbReference type="Proteomes" id="UP001155901">
    <property type="component" value="Unassembled WGS sequence"/>
</dbReference>
<protein>
    <submittedName>
        <fullName evidence="3">Acyltransferase</fullName>
    </submittedName>
    <submittedName>
        <fullName evidence="4">Peptidoglycan/LPS O-acetylase OafA/YrhL</fullName>
    </submittedName>
</protein>
<dbReference type="InterPro" id="IPR002656">
    <property type="entry name" value="Acyl_transf_3_dom"/>
</dbReference>
<comment type="caution">
    <text evidence="3">The sequence shown here is derived from an EMBL/GenBank/DDBJ whole genome shotgun (WGS) entry which is preliminary data.</text>
</comment>
<proteinExistence type="predicted"/>
<feature type="transmembrane region" description="Helical" evidence="1">
    <location>
        <begin position="175"/>
        <end position="193"/>
    </location>
</feature>
<keyword evidence="3" id="KW-0808">Transferase</keyword>
<feature type="transmembrane region" description="Helical" evidence="1">
    <location>
        <begin position="29"/>
        <end position="47"/>
    </location>
</feature>
<reference evidence="3" key="1">
    <citation type="submission" date="2021-07" db="EMBL/GenBank/DDBJ databases">
        <title>Characterization of violacein-producing bacteria and related species.</title>
        <authorList>
            <person name="Wilson H.S."/>
            <person name="De Leon M.E."/>
        </authorList>
    </citation>
    <scope>NUCLEOTIDE SEQUENCE</scope>
    <source>
        <strain evidence="3">HSC-15S17</strain>
    </source>
</reference>
<evidence type="ECO:0000256" key="1">
    <source>
        <dbReference type="SAM" id="Phobius"/>
    </source>
</evidence>
<dbReference type="EMBL" id="JALJZU010000016">
    <property type="protein sequence ID" value="MCP2012280.1"/>
    <property type="molecule type" value="Genomic_DNA"/>
</dbReference>
<name>A0AA41H5E3_9BURK</name>
<dbReference type="PANTHER" id="PTHR23028:SF53">
    <property type="entry name" value="ACYL_TRANSF_3 DOMAIN-CONTAINING PROTEIN"/>
    <property type="match status" value="1"/>
</dbReference>
<gene>
    <name evidence="3" type="ORF">KVP70_05810</name>
    <name evidence="4" type="ORF">L1274_006040</name>
</gene>
<dbReference type="GO" id="GO:0000271">
    <property type="term" value="P:polysaccharide biosynthetic process"/>
    <property type="evidence" value="ECO:0007669"/>
    <property type="project" value="TreeGrafter"/>
</dbReference>
<sequence>MGIYRLILAMLVAISHVGVTFWGYNPGVLAVVSFFLLSGYVMTMLIDKYYDRPAAVPTFYLDRAARLFPQFLFYMLLAALCIHFLHLESPPYLSQLNGVKWLLNFLILPQGFYMYWADGALVLPQTWSLGLELTFYLAIPWILIQWPRRGVYLLSAASLVVYCCAYSGLINSDHFGYRLLPGTLFMFLFGASLNRDTAGARRYRGVVYTLLALLYVGLFFSPRLYGMNFNKEVLAGLLIGIPVVMAIRSRPFSRIDEFLGNLSYGMFLNHFLLIWVIQKVTGQTIEQTSVPLLLAASTLLALLSYLLVERPALRWRHGIRQGKATPALA</sequence>
<feature type="transmembrane region" description="Helical" evidence="1">
    <location>
        <begin position="289"/>
        <end position="308"/>
    </location>
</feature>
<keyword evidence="3" id="KW-0012">Acyltransferase</keyword>
<organism evidence="3 5">
    <name type="scientific">Duganella violaceipulchra</name>
    <dbReference type="NCBI Taxonomy" id="2849652"/>
    <lineage>
        <taxon>Bacteria</taxon>
        <taxon>Pseudomonadati</taxon>
        <taxon>Pseudomonadota</taxon>
        <taxon>Betaproteobacteria</taxon>
        <taxon>Burkholderiales</taxon>
        <taxon>Oxalobacteraceae</taxon>
        <taxon>Telluria group</taxon>
        <taxon>Duganella</taxon>
    </lineage>
</organism>
<reference evidence="4" key="2">
    <citation type="submission" date="2022-03" db="EMBL/GenBank/DDBJ databases">
        <title>Genome Encyclopedia of Bacteria and Archaea VI: Functional Genomics of Type Strains.</title>
        <authorList>
            <person name="Whitman W."/>
        </authorList>
    </citation>
    <scope>NUCLEOTIDE SEQUENCE</scope>
    <source>
        <strain evidence="4">HSC-15S17</strain>
    </source>
</reference>
<feature type="transmembrane region" description="Helical" evidence="1">
    <location>
        <begin position="67"/>
        <end position="87"/>
    </location>
</feature>
<keyword evidence="1" id="KW-0472">Membrane</keyword>
<evidence type="ECO:0000313" key="5">
    <source>
        <dbReference type="Proteomes" id="UP001155901"/>
    </source>
</evidence>
<dbReference type="GO" id="GO:0016020">
    <property type="term" value="C:membrane"/>
    <property type="evidence" value="ECO:0007669"/>
    <property type="project" value="TreeGrafter"/>
</dbReference>
<dbReference type="PANTHER" id="PTHR23028">
    <property type="entry name" value="ACETYLTRANSFERASE"/>
    <property type="match status" value="1"/>
</dbReference>
<dbReference type="EMBL" id="JAHTGR010000002">
    <property type="protein sequence ID" value="MBV6320445.1"/>
    <property type="molecule type" value="Genomic_DNA"/>
</dbReference>
<evidence type="ECO:0000313" key="4">
    <source>
        <dbReference type="EMBL" id="MCP2012280.1"/>
    </source>
</evidence>
<dbReference type="AlphaFoldDB" id="A0AA41H5E3"/>